<keyword evidence="3" id="KW-1185">Reference proteome</keyword>
<proteinExistence type="predicted"/>
<evidence type="ECO:0000256" key="1">
    <source>
        <dbReference type="SAM" id="MobiDB-lite"/>
    </source>
</evidence>
<dbReference type="EMBL" id="BPLR01008104">
    <property type="protein sequence ID" value="GIY22110.1"/>
    <property type="molecule type" value="Genomic_DNA"/>
</dbReference>
<gene>
    <name evidence="2" type="ORF">CEXT_24371</name>
</gene>
<evidence type="ECO:0000313" key="3">
    <source>
        <dbReference type="Proteomes" id="UP001054945"/>
    </source>
</evidence>
<name>A0AAV4RK79_CAEEX</name>
<feature type="region of interest" description="Disordered" evidence="1">
    <location>
        <begin position="17"/>
        <end position="75"/>
    </location>
</feature>
<organism evidence="2 3">
    <name type="scientific">Caerostris extrusa</name>
    <name type="common">Bark spider</name>
    <name type="synonym">Caerostris bankana</name>
    <dbReference type="NCBI Taxonomy" id="172846"/>
    <lineage>
        <taxon>Eukaryota</taxon>
        <taxon>Metazoa</taxon>
        <taxon>Ecdysozoa</taxon>
        <taxon>Arthropoda</taxon>
        <taxon>Chelicerata</taxon>
        <taxon>Arachnida</taxon>
        <taxon>Araneae</taxon>
        <taxon>Araneomorphae</taxon>
        <taxon>Entelegynae</taxon>
        <taxon>Araneoidea</taxon>
        <taxon>Araneidae</taxon>
        <taxon>Caerostris</taxon>
    </lineage>
</organism>
<feature type="compositionally biased region" description="Basic and acidic residues" evidence="1">
    <location>
        <begin position="27"/>
        <end position="38"/>
    </location>
</feature>
<reference evidence="2 3" key="1">
    <citation type="submission" date="2021-06" db="EMBL/GenBank/DDBJ databases">
        <title>Caerostris extrusa draft genome.</title>
        <authorList>
            <person name="Kono N."/>
            <person name="Arakawa K."/>
        </authorList>
    </citation>
    <scope>NUCLEOTIDE SEQUENCE [LARGE SCALE GENOMIC DNA]</scope>
</reference>
<feature type="compositionally biased region" description="Acidic residues" evidence="1">
    <location>
        <begin position="39"/>
        <end position="59"/>
    </location>
</feature>
<evidence type="ECO:0000313" key="2">
    <source>
        <dbReference type="EMBL" id="GIY22110.1"/>
    </source>
</evidence>
<accession>A0AAV4RK79</accession>
<sequence length="138" mass="15043">MEESCVGLATWTASCDASLGIQSDTPSSRKADEDGHFNDDDEDHFLGIDSEDGHEDEEPLPPLALPLQNDQKGDAGEGAMLLKISSSPPLSSGGRKFAFLPERAHKSLPFLPGAKRKVPLFNFRGAHQFSLMPPRRQK</sequence>
<dbReference type="AlphaFoldDB" id="A0AAV4RK79"/>
<feature type="compositionally biased region" description="Polar residues" evidence="1">
    <location>
        <begin position="17"/>
        <end position="26"/>
    </location>
</feature>
<protein>
    <submittedName>
        <fullName evidence="2">Uncharacterized protein</fullName>
    </submittedName>
</protein>
<comment type="caution">
    <text evidence="2">The sequence shown here is derived from an EMBL/GenBank/DDBJ whole genome shotgun (WGS) entry which is preliminary data.</text>
</comment>
<dbReference type="Proteomes" id="UP001054945">
    <property type="component" value="Unassembled WGS sequence"/>
</dbReference>